<dbReference type="RefSeq" id="WP_068648248.1">
    <property type="nucleotide sequence ID" value="NZ_CP043611.1"/>
</dbReference>
<proteinExistence type="predicted"/>
<keyword evidence="1" id="KW-0472">Membrane</keyword>
<keyword evidence="1" id="KW-0812">Transmembrane</keyword>
<dbReference type="AlphaFoldDB" id="A0A168PXR7"/>
<gene>
    <name evidence="2" type="ORF">PBAT_07790</name>
</gene>
<evidence type="ECO:0000313" key="3">
    <source>
        <dbReference type="Proteomes" id="UP000077355"/>
    </source>
</evidence>
<organism evidence="2 3">
    <name type="scientific">Paenibacillus antarcticus</name>
    <dbReference type="NCBI Taxonomy" id="253703"/>
    <lineage>
        <taxon>Bacteria</taxon>
        <taxon>Bacillati</taxon>
        <taxon>Bacillota</taxon>
        <taxon>Bacilli</taxon>
        <taxon>Bacillales</taxon>
        <taxon>Paenibacillaceae</taxon>
        <taxon>Paenibacillus</taxon>
    </lineage>
</organism>
<dbReference type="Proteomes" id="UP000077355">
    <property type="component" value="Unassembled WGS sequence"/>
</dbReference>
<sequence>MFQENLNSVNEDVSKRHFEEKQQELIEKPRKNYFGNLTSTLIAAVTIVVLFFLFLWLMNVIR</sequence>
<keyword evidence="1" id="KW-1133">Transmembrane helix</keyword>
<evidence type="ECO:0000313" key="2">
    <source>
        <dbReference type="EMBL" id="OAB47171.1"/>
    </source>
</evidence>
<dbReference type="EMBL" id="LVJI01000009">
    <property type="protein sequence ID" value="OAB47171.1"/>
    <property type="molecule type" value="Genomic_DNA"/>
</dbReference>
<name>A0A168PXR7_9BACL</name>
<feature type="transmembrane region" description="Helical" evidence="1">
    <location>
        <begin position="33"/>
        <end position="57"/>
    </location>
</feature>
<accession>A0A168PXR7</accession>
<comment type="caution">
    <text evidence="2">The sequence shown here is derived from an EMBL/GenBank/DDBJ whole genome shotgun (WGS) entry which is preliminary data.</text>
</comment>
<evidence type="ECO:0000256" key="1">
    <source>
        <dbReference type="SAM" id="Phobius"/>
    </source>
</evidence>
<reference evidence="2 3" key="1">
    <citation type="submission" date="2016-03" db="EMBL/GenBank/DDBJ databases">
        <title>Draft genome sequence of Paenibacillus antarcticus CECT 5836.</title>
        <authorList>
            <person name="Shin S.-K."/>
            <person name="Yi H."/>
        </authorList>
    </citation>
    <scope>NUCLEOTIDE SEQUENCE [LARGE SCALE GENOMIC DNA]</scope>
    <source>
        <strain evidence="2 3">CECT 5836</strain>
    </source>
</reference>
<protein>
    <submittedName>
        <fullName evidence="2">Uncharacterized protein</fullName>
    </submittedName>
</protein>
<keyword evidence="3" id="KW-1185">Reference proteome</keyword>